<protein>
    <submittedName>
        <fullName evidence="1">Uncharacterized protein</fullName>
    </submittedName>
</protein>
<dbReference type="Proteomes" id="UP001597641">
    <property type="component" value="Unassembled WGS sequence"/>
</dbReference>
<sequence length="68" mass="7299">MTATDEDSIVADVAERRGTSIDGERRMGMANLLFSAMEANSYTGLFLPAQKSGVSRKELGFSLGEAQL</sequence>
<gene>
    <name evidence="1" type="ORF">ACFS7Z_14860</name>
</gene>
<name>A0ABW6BUZ7_9BACT</name>
<reference evidence="2" key="1">
    <citation type="journal article" date="2019" name="Int. J. Syst. Evol. Microbiol.">
        <title>The Global Catalogue of Microorganisms (GCM) 10K type strain sequencing project: providing services to taxonomists for standard genome sequencing and annotation.</title>
        <authorList>
            <consortium name="The Broad Institute Genomics Platform"/>
            <consortium name="The Broad Institute Genome Sequencing Center for Infectious Disease"/>
            <person name="Wu L."/>
            <person name="Ma J."/>
        </authorList>
    </citation>
    <scope>NUCLEOTIDE SEQUENCE [LARGE SCALE GENOMIC DNA]</scope>
    <source>
        <strain evidence="2">KCTC 23984</strain>
    </source>
</reference>
<dbReference type="EMBL" id="JBHUOX010000011">
    <property type="protein sequence ID" value="MFD3001650.1"/>
    <property type="molecule type" value="Genomic_DNA"/>
</dbReference>
<organism evidence="1 2">
    <name type="scientific">Pontibacter toksunensis</name>
    <dbReference type="NCBI Taxonomy" id="1332631"/>
    <lineage>
        <taxon>Bacteria</taxon>
        <taxon>Pseudomonadati</taxon>
        <taxon>Bacteroidota</taxon>
        <taxon>Cytophagia</taxon>
        <taxon>Cytophagales</taxon>
        <taxon>Hymenobacteraceae</taxon>
        <taxon>Pontibacter</taxon>
    </lineage>
</organism>
<comment type="caution">
    <text evidence="1">The sequence shown here is derived from an EMBL/GenBank/DDBJ whole genome shotgun (WGS) entry which is preliminary data.</text>
</comment>
<evidence type="ECO:0000313" key="2">
    <source>
        <dbReference type="Proteomes" id="UP001597641"/>
    </source>
</evidence>
<proteinExistence type="predicted"/>
<evidence type="ECO:0000313" key="1">
    <source>
        <dbReference type="EMBL" id="MFD3001650.1"/>
    </source>
</evidence>
<accession>A0ABW6BUZ7</accession>
<keyword evidence="2" id="KW-1185">Reference proteome</keyword>